<reference evidence="3" key="1">
    <citation type="journal article" date="2021" name="PeerJ">
        <title>Extensive microbial diversity within the chicken gut microbiome revealed by metagenomics and culture.</title>
        <authorList>
            <person name="Gilroy R."/>
            <person name="Ravi A."/>
            <person name="Getino M."/>
            <person name="Pursley I."/>
            <person name="Horton D.L."/>
            <person name="Alikhan N.F."/>
            <person name="Baker D."/>
            <person name="Gharbi K."/>
            <person name="Hall N."/>
            <person name="Watson M."/>
            <person name="Adriaenssens E.M."/>
            <person name="Foster-Nyarko E."/>
            <person name="Jarju S."/>
            <person name="Secka A."/>
            <person name="Antonio M."/>
            <person name="Oren A."/>
            <person name="Chaudhuri R.R."/>
            <person name="La Ragione R."/>
            <person name="Hildebrand F."/>
            <person name="Pallen M.J."/>
        </authorList>
    </citation>
    <scope>NUCLEOTIDE SEQUENCE</scope>
    <source>
        <strain evidence="3">2189</strain>
    </source>
</reference>
<reference evidence="3" key="2">
    <citation type="submission" date="2021-04" db="EMBL/GenBank/DDBJ databases">
        <authorList>
            <person name="Gilroy R."/>
        </authorList>
    </citation>
    <scope>NUCLEOTIDE SEQUENCE</scope>
    <source>
        <strain evidence="3">2189</strain>
    </source>
</reference>
<accession>A0A9D2AVE6</accession>
<evidence type="ECO:0000256" key="1">
    <source>
        <dbReference type="SAM" id="Phobius"/>
    </source>
</evidence>
<evidence type="ECO:0000313" key="4">
    <source>
        <dbReference type="Proteomes" id="UP000886847"/>
    </source>
</evidence>
<dbReference type="EMBL" id="DXEW01000025">
    <property type="protein sequence ID" value="HIX50546.1"/>
    <property type="molecule type" value="Genomic_DNA"/>
</dbReference>
<feature type="transmembrane region" description="Helical" evidence="1">
    <location>
        <begin position="46"/>
        <end position="68"/>
    </location>
</feature>
<sequence>MSKENKPQGEGNGLRTAGTVLTVVSFIIFIAGIVCGFFNMAGGPSAMIPLVFICCFVGVILSAIGNALKRRAVRSAPARTLTVVSAPAEARETERAEEARKGLTCPHCGMRNNADSEFCANCGASLHRKCPFCGEEVSLTAKFCDHCGKKL</sequence>
<dbReference type="Pfam" id="PF12773">
    <property type="entry name" value="DZR"/>
    <property type="match status" value="1"/>
</dbReference>
<evidence type="ECO:0000259" key="2">
    <source>
        <dbReference type="Pfam" id="PF12773"/>
    </source>
</evidence>
<dbReference type="Proteomes" id="UP000886847">
    <property type="component" value="Unassembled WGS sequence"/>
</dbReference>
<dbReference type="InterPro" id="IPR025874">
    <property type="entry name" value="DZR"/>
</dbReference>
<protein>
    <submittedName>
        <fullName evidence="3">Zinc-ribbon domain-containing protein</fullName>
    </submittedName>
</protein>
<feature type="transmembrane region" description="Helical" evidence="1">
    <location>
        <begin position="20"/>
        <end position="40"/>
    </location>
</feature>
<gene>
    <name evidence="3" type="ORF">H9851_04625</name>
</gene>
<keyword evidence="1" id="KW-0812">Transmembrane</keyword>
<feature type="domain" description="DZANK-type" evidence="2">
    <location>
        <begin position="105"/>
        <end position="148"/>
    </location>
</feature>
<organism evidence="3 4">
    <name type="scientific">Candidatus Borkfalkia faecavium</name>
    <dbReference type="NCBI Taxonomy" id="2838508"/>
    <lineage>
        <taxon>Bacteria</taxon>
        <taxon>Bacillati</taxon>
        <taxon>Bacillota</taxon>
        <taxon>Clostridia</taxon>
        <taxon>Christensenellales</taxon>
        <taxon>Christensenellaceae</taxon>
        <taxon>Candidatus Borkfalkia</taxon>
    </lineage>
</organism>
<name>A0A9D2AVE6_9FIRM</name>
<keyword evidence="1" id="KW-1133">Transmembrane helix</keyword>
<keyword evidence="1" id="KW-0472">Membrane</keyword>
<proteinExistence type="predicted"/>
<dbReference type="AlphaFoldDB" id="A0A9D2AVE6"/>
<comment type="caution">
    <text evidence="3">The sequence shown here is derived from an EMBL/GenBank/DDBJ whole genome shotgun (WGS) entry which is preliminary data.</text>
</comment>
<evidence type="ECO:0000313" key="3">
    <source>
        <dbReference type="EMBL" id="HIX50546.1"/>
    </source>
</evidence>